<dbReference type="EMBL" id="OX465080">
    <property type="protein sequence ID" value="CAI9281524.1"/>
    <property type="molecule type" value="Genomic_DNA"/>
</dbReference>
<evidence type="ECO:0000313" key="2">
    <source>
        <dbReference type="EMBL" id="CAI9281524.1"/>
    </source>
</evidence>
<dbReference type="Proteomes" id="UP001177003">
    <property type="component" value="Chromosome 4"/>
</dbReference>
<reference evidence="2" key="1">
    <citation type="submission" date="2023-04" db="EMBL/GenBank/DDBJ databases">
        <authorList>
            <person name="Vijverberg K."/>
            <person name="Xiong W."/>
            <person name="Schranz E."/>
        </authorList>
    </citation>
    <scope>NUCLEOTIDE SEQUENCE</scope>
</reference>
<keyword evidence="3" id="KW-1185">Reference proteome</keyword>
<protein>
    <submittedName>
        <fullName evidence="2">Uncharacterized protein</fullName>
    </submittedName>
</protein>
<proteinExistence type="predicted"/>
<feature type="compositionally biased region" description="Basic and acidic residues" evidence="1">
    <location>
        <begin position="74"/>
        <end position="100"/>
    </location>
</feature>
<organism evidence="2 3">
    <name type="scientific">Lactuca saligna</name>
    <name type="common">Willowleaf lettuce</name>
    <dbReference type="NCBI Taxonomy" id="75948"/>
    <lineage>
        <taxon>Eukaryota</taxon>
        <taxon>Viridiplantae</taxon>
        <taxon>Streptophyta</taxon>
        <taxon>Embryophyta</taxon>
        <taxon>Tracheophyta</taxon>
        <taxon>Spermatophyta</taxon>
        <taxon>Magnoliopsida</taxon>
        <taxon>eudicotyledons</taxon>
        <taxon>Gunneridae</taxon>
        <taxon>Pentapetalae</taxon>
        <taxon>asterids</taxon>
        <taxon>campanulids</taxon>
        <taxon>Asterales</taxon>
        <taxon>Asteraceae</taxon>
        <taxon>Cichorioideae</taxon>
        <taxon>Cichorieae</taxon>
        <taxon>Lactucinae</taxon>
        <taxon>Lactuca</taxon>
    </lineage>
</organism>
<sequence length="120" mass="13045">MILNLEKNVLKGCVVDINIYLQNLVETCDSLLAVSVQQHLVEKLKPVYSMLNCIDGVSESDALPKQGVEPTKTSVKEHKNTSCDPGNHEKKPQPKSKDPNGNEASGSKGKGILVDSDDEE</sequence>
<accession>A0AA35YWV4</accession>
<evidence type="ECO:0000256" key="1">
    <source>
        <dbReference type="SAM" id="MobiDB-lite"/>
    </source>
</evidence>
<evidence type="ECO:0000313" key="3">
    <source>
        <dbReference type="Proteomes" id="UP001177003"/>
    </source>
</evidence>
<name>A0AA35YWV4_LACSI</name>
<feature type="region of interest" description="Disordered" evidence="1">
    <location>
        <begin position="60"/>
        <end position="120"/>
    </location>
</feature>
<gene>
    <name evidence="2" type="ORF">LSALG_LOCUS21217</name>
</gene>
<dbReference type="AlphaFoldDB" id="A0AA35YWV4"/>